<dbReference type="EMBL" id="CP006734">
    <property type="protein sequence ID" value="AGW42247.1"/>
    <property type="molecule type" value="Genomic_DNA"/>
</dbReference>
<reference evidence="2 3" key="1">
    <citation type="journal article" date="2013" name="Genome Announc.">
        <title>Complete Genome Sequence of Leifsonia xyli subsp. cynodontis Strain DSM46306, a Gram-Positive Bacterial Pathogen of Grasses.</title>
        <authorList>
            <person name="Monteiro-Vitorello C.B."/>
            <person name="Zerillo M.M."/>
            <person name="Van Sluys M.A."/>
            <person name="Camargo L.E."/>
            <person name="Kitajima J.P."/>
        </authorList>
    </citation>
    <scope>NUCLEOTIDE SEQUENCE [LARGE SCALE GENOMIC DNA]</scope>
    <source>
        <strain evidence="2 3">DSM 46306</strain>
    </source>
</reference>
<dbReference type="OrthoDB" id="4941494at2"/>
<dbReference type="KEGG" id="lxy:O159_16790"/>
<keyword evidence="3" id="KW-1185">Reference proteome</keyword>
<dbReference type="KEGG" id="lxy:O159_22840"/>
<accession>U3PBW9</accession>
<dbReference type="AlphaFoldDB" id="U3PBW9"/>
<dbReference type="HOGENOM" id="CLU_2023826_0_0_11"/>
<dbReference type="PATRIC" id="fig|1389489.3.peg.1618"/>
<name>U3PBW9_LEIXC</name>
<dbReference type="RefSeq" id="WP_021755190.1">
    <property type="nucleotide sequence ID" value="NC_022438.1"/>
</dbReference>
<dbReference type="STRING" id="1389489.O159_16790"/>
<gene>
    <name evidence="1" type="ORF">O159_16790</name>
    <name evidence="2" type="ORF">O159_22840</name>
</gene>
<sequence length="122" mass="14348">MNIDETAKVLAKIQLGDNRQITSLVIQEWHDTIGDLPYTDAVEAVRMHRRDTIAYLMPAHIRANARVLQHRRERAQRIARPGLPRPEITLDRETFEAETRKWIEHYRRQRANEPIETEEATA</sequence>
<dbReference type="Proteomes" id="UP000016743">
    <property type="component" value="Chromosome"/>
</dbReference>
<evidence type="ECO:0000313" key="3">
    <source>
        <dbReference type="Proteomes" id="UP000016743"/>
    </source>
</evidence>
<protein>
    <submittedName>
        <fullName evidence="2">Uncharacterized protein</fullName>
    </submittedName>
</protein>
<evidence type="ECO:0000313" key="2">
    <source>
        <dbReference type="EMBL" id="AGW42247.1"/>
    </source>
</evidence>
<evidence type="ECO:0000313" key="1">
    <source>
        <dbReference type="EMBL" id="AGW41724.1"/>
    </source>
</evidence>
<organism evidence="2 3">
    <name type="scientific">Leifsonia xyli subsp. cynodontis DSM 46306</name>
    <dbReference type="NCBI Taxonomy" id="1389489"/>
    <lineage>
        <taxon>Bacteria</taxon>
        <taxon>Bacillati</taxon>
        <taxon>Actinomycetota</taxon>
        <taxon>Actinomycetes</taxon>
        <taxon>Micrococcales</taxon>
        <taxon>Microbacteriaceae</taxon>
        <taxon>Leifsonia</taxon>
    </lineage>
</organism>
<proteinExistence type="predicted"/>
<dbReference type="EMBL" id="CP006734">
    <property type="protein sequence ID" value="AGW41724.1"/>
    <property type="molecule type" value="Genomic_DNA"/>
</dbReference>
<dbReference type="eggNOG" id="ENOG5032DZC">
    <property type="taxonomic scope" value="Bacteria"/>
</dbReference>